<evidence type="ECO:0000313" key="6">
    <source>
        <dbReference type="Proteomes" id="UP000283485"/>
    </source>
</evidence>
<dbReference type="InterPro" id="IPR041662">
    <property type="entry name" value="SusD-like_2"/>
</dbReference>
<organism evidence="1 5">
    <name type="scientific">Phocaeicola plebeius</name>
    <dbReference type="NCBI Taxonomy" id="310297"/>
    <lineage>
        <taxon>Bacteria</taxon>
        <taxon>Pseudomonadati</taxon>
        <taxon>Bacteroidota</taxon>
        <taxon>Bacteroidia</taxon>
        <taxon>Bacteroidales</taxon>
        <taxon>Bacteroidaceae</taxon>
        <taxon>Phocaeicola</taxon>
    </lineage>
</organism>
<evidence type="ECO:0000313" key="1">
    <source>
        <dbReference type="EMBL" id="RGK56993.1"/>
    </source>
</evidence>
<dbReference type="EMBL" id="QRHQ01000013">
    <property type="protein sequence ID" value="RHF91049.1"/>
    <property type="molecule type" value="Genomic_DNA"/>
</dbReference>
<reference evidence="5 6" key="1">
    <citation type="submission" date="2018-08" db="EMBL/GenBank/DDBJ databases">
        <title>A genome reference for cultivated species of the human gut microbiota.</title>
        <authorList>
            <person name="Zou Y."/>
            <person name="Xue W."/>
            <person name="Luo G."/>
        </authorList>
    </citation>
    <scope>NUCLEOTIDE SEQUENCE [LARGE SCALE GENOMIC DNA]</scope>
    <source>
        <strain evidence="2 8">AF24-16AC</strain>
        <strain evidence="4 7">AF31-28B-AC</strain>
        <strain evidence="3 6">AM23-23</strain>
        <strain evidence="1 5">TF10-3AC</strain>
    </source>
</reference>
<dbReference type="Proteomes" id="UP000285109">
    <property type="component" value="Unassembled WGS sequence"/>
</dbReference>
<dbReference type="SUPFAM" id="SSF48452">
    <property type="entry name" value="TPR-like"/>
    <property type="match status" value="1"/>
</dbReference>
<comment type="caution">
    <text evidence="1">The sequence shown here is derived from an EMBL/GenBank/DDBJ whole genome shotgun (WGS) entry which is preliminary data.</text>
</comment>
<dbReference type="EMBL" id="QRQK01000037">
    <property type="protein sequence ID" value="RHM93042.1"/>
    <property type="molecule type" value="Genomic_DNA"/>
</dbReference>
<dbReference type="Gene3D" id="1.25.40.390">
    <property type="match status" value="1"/>
</dbReference>
<dbReference type="Pfam" id="PF12771">
    <property type="entry name" value="SusD-like_2"/>
    <property type="match status" value="1"/>
</dbReference>
<evidence type="ECO:0000313" key="8">
    <source>
        <dbReference type="Proteomes" id="UP000285750"/>
    </source>
</evidence>
<accession>A0A3E4N4G6</accession>
<sequence>MKKYILSVLSIAFLGLTSCTEDIMDDINKDNQHPSPENVSAALQLTDAIMATGFSTVSGDYAFYLSSLTEQEIGVGNNQLMRAELRNSAEWAASTTFNNVWNATYGNLMNIRQMIEKITTGTQGNAEKYDLLGMAQTLEALNFGILTDMHGDIPYSEALQGQENLQPKLDAQKDVYTGILNTLEDAIKNLEKGKDLESAGNQDIAFGNDNEQWMATAYALKARYLLHQLAVTEDKTALLTEVKKAAEKAVELNFKGFLIKEFNGVTCDNPWSAYIWSREYTASSKTVTNLMGTDDPRLPYYIYKTDKSEGGSYQPGDEEIAQVADGSLAYPAWYDLGSQPIHMFSVSELYFILSEVKLRLNEDATTEFQKAVAASVSEIMGWFDDDTDASAYASSLGTPTLQKVFEQKYIAQSVDEQVETYNDLRRVKAMGENYIVLTNPYNTQGGVNRFPERLPYGNSSVLSNPNISSVYGDGYYIYSEKTWINGGK</sequence>
<evidence type="ECO:0000313" key="5">
    <source>
        <dbReference type="Proteomes" id="UP000260862"/>
    </source>
</evidence>
<gene>
    <name evidence="3" type="ORF">DW653_08465</name>
    <name evidence="2" type="ORF">DWY14_05170</name>
    <name evidence="4" type="ORF">DWZ34_15040</name>
    <name evidence="1" type="ORF">DXD04_05040</name>
</gene>
<proteinExistence type="predicted"/>
<keyword evidence="1" id="KW-0449">Lipoprotein</keyword>
<evidence type="ECO:0000313" key="7">
    <source>
        <dbReference type="Proteomes" id="UP000285109"/>
    </source>
</evidence>
<evidence type="ECO:0000313" key="4">
    <source>
        <dbReference type="EMBL" id="RHM93042.1"/>
    </source>
</evidence>
<dbReference type="Proteomes" id="UP000285750">
    <property type="component" value="Unassembled WGS sequence"/>
</dbReference>
<evidence type="ECO:0000313" key="2">
    <source>
        <dbReference type="EMBL" id="RGS08757.1"/>
    </source>
</evidence>
<dbReference type="EMBL" id="QSQT01000007">
    <property type="protein sequence ID" value="RGK56993.1"/>
    <property type="molecule type" value="Genomic_DNA"/>
</dbReference>
<dbReference type="InterPro" id="IPR011990">
    <property type="entry name" value="TPR-like_helical_dom_sf"/>
</dbReference>
<protein>
    <submittedName>
        <fullName evidence="1">SusD/RagB family nutrient-binding outer membrane lipoprotein</fullName>
    </submittedName>
</protein>
<keyword evidence="5" id="KW-1185">Reference proteome</keyword>
<dbReference type="AlphaFoldDB" id="A0A3E4N4G6"/>
<evidence type="ECO:0000313" key="3">
    <source>
        <dbReference type="EMBL" id="RHF91049.1"/>
    </source>
</evidence>
<dbReference type="Proteomes" id="UP000260862">
    <property type="component" value="Unassembled WGS sequence"/>
</dbReference>
<dbReference type="RefSeq" id="WP_117671413.1">
    <property type="nucleotide sequence ID" value="NZ_CABOGR010000007.1"/>
</dbReference>
<dbReference type="EMBL" id="QRUY01000008">
    <property type="protein sequence ID" value="RGS08757.1"/>
    <property type="molecule type" value="Genomic_DNA"/>
</dbReference>
<dbReference type="Proteomes" id="UP000283485">
    <property type="component" value="Unassembled WGS sequence"/>
</dbReference>
<dbReference type="PROSITE" id="PS51257">
    <property type="entry name" value="PROKAR_LIPOPROTEIN"/>
    <property type="match status" value="1"/>
</dbReference>
<name>A0A3E4N4G6_9BACT</name>